<dbReference type="GO" id="GO:0016020">
    <property type="term" value="C:membrane"/>
    <property type="evidence" value="ECO:0007669"/>
    <property type="project" value="InterPro"/>
</dbReference>
<comment type="similarity">
    <text evidence="2">Belongs to the CDP-alcohol phosphatidyltransferase class-I family.</text>
</comment>
<keyword evidence="3" id="KW-0472">Membrane</keyword>
<gene>
    <name evidence="4" type="ORF">DI598_09695</name>
</gene>
<dbReference type="PROSITE" id="PS00379">
    <property type="entry name" value="CDP_ALCOHOL_P_TRANSF"/>
    <property type="match status" value="1"/>
</dbReference>
<sequence>MKQIANGFTLLNLVFGCMAIYAAIAPGFITTMDSDGISTFVILPEKIYLASVFIGCAAIIDFLDGFIARLLNAASPMGKELDSLADVVSFGVAPSMIAIQFLKLSFAKDATGIDTNILWLLPAFLLPTAGAIRLARFNLDTTSSSYFKGVPIPAAGILVASFPLIYWFCNIAKVNELLSNSLFWYALILVVSGLMVSKLPMFSLKFKHFSLKNDWPIVLLAVIAVIGSFTIGWLTVPSVFALYVLFSLFFIKKKDVSAHTEI</sequence>
<reference evidence="4 5" key="1">
    <citation type="submission" date="2017-11" db="EMBL/GenBank/DDBJ databases">
        <title>Infants hospitalized years apart are colonized by the same room-sourced microbial strains.</title>
        <authorList>
            <person name="Brooks B."/>
            <person name="Olm M.R."/>
            <person name="Firek B.A."/>
            <person name="Baker R."/>
            <person name="Thomas B.C."/>
            <person name="Morowitz M.J."/>
            <person name="Banfield J.F."/>
        </authorList>
    </citation>
    <scope>NUCLEOTIDE SEQUENCE [LARGE SCALE GENOMIC DNA]</scope>
    <source>
        <strain evidence="4">S2_009_000_R2_76</strain>
    </source>
</reference>
<dbReference type="InterPro" id="IPR043130">
    <property type="entry name" value="CDP-OH_PTrfase_TM_dom"/>
</dbReference>
<dbReference type="Proteomes" id="UP000249645">
    <property type="component" value="Unassembled WGS sequence"/>
</dbReference>
<dbReference type="GO" id="GO:0016780">
    <property type="term" value="F:phosphotransferase activity, for other substituted phosphate groups"/>
    <property type="evidence" value="ECO:0007669"/>
    <property type="project" value="InterPro"/>
</dbReference>
<keyword evidence="3" id="KW-0812">Transmembrane</keyword>
<dbReference type="EMBL" id="QFOI01000154">
    <property type="protein sequence ID" value="PZP48660.1"/>
    <property type="molecule type" value="Genomic_DNA"/>
</dbReference>
<feature type="transmembrane region" description="Helical" evidence="3">
    <location>
        <begin position="49"/>
        <end position="71"/>
    </location>
</feature>
<keyword evidence="1 2" id="KW-0808">Transferase</keyword>
<dbReference type="Gene3D" id="1.20.120.1760">
    <property type="match status" value="1"/>
</dbReference>
<name>A0A2W5F4X7_9SPHI</name>
<keyword evidence="3" id="KW-1133">Transmembrane helix</keyword>
<protein>
    <submittedName>
        <fullName evidence="4">CDP-alcohol phosphatidyltransferase</fullName>
    </submittedName>
</protein>
<evidence type="ECO:0000256" key="3">
    <source>
        <dbReference type="SAM" id="Phobius"/>
    </source>
</evidence>
<accession>A0A2W5F4X7</accession>
<proteinExistence type="inferred from homology"/>
<feature type="transmembrane region" description="Helical" evidence="3">
    <location>
        <begin position="7"/>
        <end position="29"/>
    </location>
</feature>
<organism evidence="4 5">
    <name type="scientific">Pseudopedobacter saltans</name>
    <dbReference type="NCBI Taxonomy" id="151895"/>
    <lineage>
        <taxon>Bacteria</taxon>
        <taxon>Pseudomonadati</taxon>
        <taxon>Bacteroidota</taxon>
        <taxon>Sphingobacteriia</taxon>
        <taxon>Sphingobacteriales</taxon>
        <taxon>Sphingobacteriaceae</taxon>
        <taxon>Pseudopedobacter</taxon>
    </lineage>
</organism>
<feature type="transmembrane region" description="Helical" evidence="3">
    <location>
        <begin position="183"/>
        <end position="204"/>
    </location>
</feature>
<dbReference type="GO" id="GO:0008654">
    <property type="term" value="P:phospholipid biosynthetic process"/>
    <property type="evidence" value="ECO:0007669"/>
    <property type="project" value="InterPro"/>
</dbReference>
<evidence type="ECO:0000313" key="4">
    <source>
        <dbReference type="EMBL" id="PZP48660.1"/>
    </source>
</evidence>
<feature type="transmembrane region" description="Helical" evidence="3">
    <location>
        <begin position="147"/>
        <end position="168"/>
    </location>
</feature>
<dbReference type="InterPro" id="IPR000462">
    <property type="entry name" value="CDP-OH_P_trans"/>
</dbReference>
<feature type="transmembrane region" description="Helical" evidence="3">
    <location>
        <begin position="216"/>
        <end position="246"/>
    </location>
</feature>
<evidence type="ECO:0000313" key="5">
    <source>
        <dbReference type="Proteomes" id="UP000249645"/>
    </source>
</evidence>
<evidence type="ECO:0000256" key="1">
    <source>
        <dbReference type="ARBA" id="ARBA00022679"/>
    </source>
</evidence>
<feature type="transmembrane region" description="Helical" evidence="3">
    <location>
        <begin position="117"/>
        <end position="135"/>
    </location>
</feature>
<dbReference type="InterPro" id="IPR048254">
    <property type="entry name" value="CDP_ALCOHOL_P_TRANSF_CS"/>
</dbReference>
<dbReference type="AlphaFoldDB" id="A0A2W5F4X7"/>
<dbReference type="PROSITE" id="PS51257">
    <property type="entry name" value="PROKAR_LIPOPROTEIN"/>
    <property type="match status" value="1"/>
</dbReference>
<dbReference type="Pfam" id="PF01066">
    <property type="entry name" value="CDP-OH_P_transf"/>
    <property type="match status" value="1"/>
</dbReference>
<evidence type="ECO:0000256" key="2">
    <source>
        <dbReference type="RuleBase" id="RU003750"/>
    </source>
</evidence>
<comment type="caution">
    <text evidence="4">The sequence shown here is derived from an EMBL/GenBank/DDBJ whole genome shotgun (WGS) entry which is preliminary data.</text>
</comment>